<evidence type="ECO:0000313" key="2">
    <source>
        <dbReference type="Proteomes" id="UP000607653"/>
    </source>
</evidence>
<evidence type="ECO:0000313" key="1">
    <source>
        <dbReference type="EMBL" id="DAD34813.1"/>
    </source>
</evidence>
<sequence length="44" mass="4614">MQLTLMPWAPSSVQADRTGPTNACLEVVYVRGAEPPKAAATVSV</sequence>
<dbReference type="AlphaFoldDB" id="A0A822YRQ1"/>
<dbReference type="Proteomes" id="UP000607653">
    <property type="component" value="Unassembled WGS sequence"/>
</dbReference>
<keyword evidence="2" id="KW-1185">Reference proteome</keyword>
<name>A0A822YRQ1_NELNU</name>
<protein>
    <submittedName>
        <fullName evidence="1">Uncharacterized protein</fullName>
    </submittedName>
</protein>
<comment type="caution">
    <text evidence="1">The sequence shown here is derived from an EMBL/GenBank/DDBJ whole genome shotgun (WGS) entry which is preliminary data.</text>
</comment>
<reference evidence="1 2" key="1">
    <citation type="journal article" date="2020" name="Mol. Biol. Evol.">
        <title>Distinct Expression and Methylation Patterns for Genes with Different Fates following a Single Whole-Genome Duplication in Flowering Plants.</title>
        <authorList>
            <person name="Shi T."/>
            <person name="Rahmani R.S."/>
            <person name="Gugger P.F."/>
            <person name="Wang M."/>
            <person name="Li H."/>
            <person name="Zhang Y."/>
            <person name="Li Z."/>
            <person name="Wang Q."/>
            <person name="Van de Peer Y."/>
            <person name="Marchal K."/>
            <person name="Chen J."/>
        </authorList>
    </citation>
    <scope>NUCLEOTIDE SEQUENCE [LARGE SCALE GENOMIC DNA]</scope>
    <source>
        <tissue evidence="1">Leaf</tissue>
    </source>
</reference>
<accession>A0A822YRQ1</accession>
<dbReference type="EMBL" id="DUZY01000004">
    <property type="protein sequence ID" value="DAD34813.1"/>
    <property type="molecule type" value="Genomic_DNA"/>
</dbReference>
<organism evidence="1 2">
    <name type="scientific">Nelumbo nucifera</name>
    <name type="common">Sacred lotus</name>
    <dbReference type="NCBI Taxonomy" id="4432"/>
    <lineage>
        <taxon>Eukaryota</taxon>
        <taxon>Viridiplantae</taxon>
        <taxon>Streptophyta</taxon>
        <taxon>Embryophyta</taxon>
        <taxon>Tracheophyta</taxon>
        <taxon>Spermatophyta</taxon>
        <taxon>Magnoliopsida</taxon>
        <taxon>Proteales</taxon>
        <taxon>Nelumbonaceae</taxon>
        <taxon>Nelumbo</taxon>
    </lineage>
</organism>
<proteinExistence type="predicted"/>
<gene>
    <name evidence="1" type="ORF">HUJ06_005453</name>
</gene>